<proteinExistence type="predicted"/>
<sequence length="46" mass="5517">MQEYNDLLKKYFQNTQSVLVILIYLITSSMRTKYKGEIIVYQNTKP</sequence>
<name>A0ABN0GHX4_BARDO</name>
<comment type="caution">
    <text evidence="1">The sequence shown here is derived from an EMBL/GenBank/DDBJ whole genome shotgun (WGS) entry which is preliminary data.</text>
</comment>
<reference evidence="1 2" key="1">
    <citation type="submission" date="2012-03" db="EMBL/GenBank/DDBJ databases">
        <title>The Genome Sequence of Bartonella doshiae NCTC 12862.</title>
        <authorList>
            <consortium name="The Broad Institute Genome Sequencing Platform"/>
            <consortium name="The Broad Institute Genome Sequencing Center for Infectious Disease"/>
            <person name="Feldgarden M."/>
            <person name="Kirby J."/>
            <person name="Kosoy M."/>
            <person name="Birtles R."/>
            <person name="Probert W.S."/>
            <person name="Chiaraviglio L."/>
            <person name="Young S.K."/>
            <person name="Zeng Q."/>
            <person name="Gargeya S."/>
            <person name="Fitzgerald M."/>
            <person name="Haas B."/>
            <person name="Abouelleil A."/>
            <person name="Alvarado L."/>
            <person name="Arachchi H.M."/>
            <person name="Berlin A."/>
            <person name="Chapman S.B."/>
            <person name="Gearin G."/>
            <person name="Goldberg J."/>
            <person name="Griggs A."/>
            <person name="Gujja S."/>
            <person name="Hansen M."/>
            <person name="Heiman D."/>
            <person name="Howarth C."/>
            <person name="Larimer J."/>
            <person name="Lui A."/>
            <person name="MacDonald P.J.P."/>
            <person name="McCowen C."/>
            <person name="Montmayeur A."/>
            <person name="Murphy C."/>
            <person name="Neiman D."/>
            <person name="Pearson M."/>
            <person name="Priest M."/>
            <person name="Roberts A."/>
            <person name="Saif S."/>
            <person name="Shea T."/>
            <person name="Sisk P."/>
            <person name="Stolte C."/>
            <person name="Sykes S."/>
            <person name="Wortman J."/>
            <person name="Nusbaum C."/>
            <person name="Birren B."/>
        </authorList>
    </citation>
    <scope>NUCLEOTIDE SEQUENCE [LARGE SCALE GENOMIC DNA]</scope>
    <source>
        <strain evidence="1 2">NCTC 12862</strain>
    </source>
</reference>
<evidence type="ECO:0000313" key="2">
    <source>
        <dbReference type="Proteomes" id="UP000008945"/>
    </source>
</evidence>
<dbReference type="Proteomes" id="UP000008945">
    <property type="component" value="Unassembled WGS sequence"/>
</dbReference>
<keyword evidence="2" id="KW-1185">Reference proteome</keyword>
<dbReference type="EMBL" id="AILV01000003">
    <property type="protein sequence ID" value="EJF82074.1"/>
    <property type="molecule type" value="Genomic_DNA"/>
</dbReference>
<organism evidence="1 2">
    <name type="scientific">Bartonella doshiae NCTC 12862 = ATCC 700133</name>
    <dbReference type="NCBI Taxonomy" id="1094553"/>
    <lineage>
        <taxon>Bacteria</taxon>
        <taxon>Pseudomonadati</taxon>
        <taxon>Pseudomonadota</taxon>
        <taxon>Alphaproteobacteria</taxon>
        <taxon>Hyphomicrobiales</taxon>
        <taxon>Bartonellaceae</taxon>
        <taxon>Bartonella</taxon>
    </lineage>
</organism>
<evidence type="ECO:0000313" key="1">
    <source>
        <dbReference type="EMBL" id="EJF82074.1"/>
    </source>
</evidence>
<accession>A0ABN0GHX4</accession>
<protein>
    <submittedName>
        <fullName evidence="1">Uncharacterized protein</fullName>
    </submittedName>
</protein>
<gene>
    <name evidence="1" type="ORF">MCS_00499</name>
</gene>